<evidence type="ECO:0000313" key="7">
    <source>
        <dbReference type="Proteomes" id="UP000015346"/>
    </source>
</evidence>
<accession>S9S8I8</accession>
<evidence type="ECO:0000313" key="6">
    <source>
        <dbReference type="EMBL" id="EPX86475.1"/>
    </source>
</evidence>
<keyword evidence="7" id="KW-1185">Reference proteome</keyword>
<dbReference type="Pfam" id="PF01381">
    <property type="entry name" value="HTH_3"/>
    <property type="match status" value="1"/>
</dbReference>
<keyword evidence="2" id="KW-0238">DNA-binding</keyword>
<feature type="domain" description="HTH cro/C1-type" evidence="5">
    <location>
        <begin position="11"/>
        <end position="65"/>
    </location>
</feature>
<dbReference type="AlphaFoldDB" id="S9S8I8"/>
<keyword evidence="3" id="KW-0804">Transcription</keyword>
<dbReference type="PROSITE" id="PS50943">
    <property type="entry name" value="HTH_CROC1"/>
    <property type="match status" value="1"/>
</dbReference>
<organism evidence="6 7">
    <name type="scientific">Rubellimicrobium thermophilum DSM 16684</name>
    <dbReference type="NCBI Taxonomy" id="1123069"/>
    <lineage>
        <taxon>Bacteria</taxon>
        <taxon>Pseudomonadati</taxon>
        <taxon>Pseudomonadota</taxon>
        <taxon>Alphaproteobacteria</taxon>
        <taxon>Rhodobacterales</taxon>
        <taxon>Roseobacteraceae</taxon>
        <taxon>Rubellimicrobium</taxon>
    </lineage>
</organism>
<evidence type="ECO:0000256" key="1">
    <source>
        <dbReference type="ARBA" id="ARBA00023015"/>
    </source>
</evidence>
<dbReference type="InterPro" id="IPR010982">
    <property type="entry name" value="Lambda_DNA-bd_dom_sf"/>
</dbReference>
<dbReference type="Proteomes" id="UP000015346">
    <property type="component" value="Unassembled WGS sequence"/>
</dbReference>
<dbReference type="GO" id="GO:0005829">
    <property type="term" value="C:cytosol"/>
    <property type="evidence" value="ECO:0007669"/>
    <property type="project" value="TreeGrafter"/>
</dbReference>
<name>S9S8I8_9RHOB</name>
<evidence type="ECO:0000256" key="4">
    <source>
        <dbReference type="SAM" id="MobiDB-lite"/>
    </source>
</evidence>
<dbReference type="SMART" id="SM00530">
    <property type="entry name" value="HTH_XRE"/>
    <property type="match status" value="1"/>
</dbReference>
<keyword evidence="1" id="KW-0805">Transcription regulation</keyword>
<dbReference type="PANTHER" id="PTHR46797:SF23">
    <property type="entry name" value="HTH-TYPE TRANSCRIPTIONAL REGULATOR SUTR"/>
    <property type="match status" value="1"/>
</dbReference>
<dbReference type="InterPro" id="IPR001387">
    <property type="entry name" value="Cro/C1-type_HTH"/>
</dbReference>
<proteinExistence type="predicted"/>
<comment type="caution">
    <text evidence="6">The sequence shown here is derived from an EMBL/GenBank/DDBJ whole genome shotgun (WGS) entry which is preliminary data.</text>
</comment>
<dbReference type="RefSeq" id="WP_021097383.1">
    <property type="nucleotide sequence ID" value="NZ_KE557320.1"/>
</dbReference>
<gene>
    <name evidence="6" type="ORF">ruthe_01290</name>
</gene>
<protein>
    <submittedName>
        <fullName evidence="6">Putative transcriptional regulator</fullName>
    </submittedName>
</protein>
<evidence type="ECO:0000256" key="3">
    <source>
        <dbReference type="ARBA" id="ARBA00023163"/>
    </source>
</evidence>
<dbReference type="InterPro" id="IPR050807">
    <property type="entry name" value="TransReg_Diox_bact_type"/>
</dbReference>
<sequence length="343" mass="36890">MAEGRTTGARLRDRRQERGLRQADLARRVGISPSYLNRIEHGQRRIGGKLLLDLAAALGLDPAALAEGGEAQRAEALRAVALEAEAAGLRPAPEIARAEEMAERFPGWTALILRQSVRIEALSRRVSELAGRLDHDHDLARALHQVLSGVTAIRSAAGILADSPDLDRDWRERFLHNIHDDSEALADATRALVRFLEAPERGGVALAASPAEEAGRWLEARDYRLPEIERGEALADPLPSGAAGELVAAFVARYAADAAALPLGPFARAAREMGHEPAMLARAFGQPLPRILRRLAALPPDDGHPPPVLRLPMGRDAASSQAHRGPVLSPFRGPAPSGPCPRR</sequence>
<dbReference type="EMBL" id="AOLV01000010">
    <property type="protein sequence ID" value="EPX86475.1"/>
    <property type="molecule type" value="Genomic_DNA"/>
</dbReference>
<evidence type="ECO:0000256" key="2">
    <source>
        <dbReference type="ARBA" id="ARBA00023125"/>
    </source>
</evidence>
<dbReference type="Gene3D" id="1.10.260.40">
    <property type="entry name" value="lambda repressor-like DNA-binding domains"/>
    <property type="match status" value="1"/>
</dbReference>
<dbReference type="GO" id="GO:0003700">
    <property type="term" value="F:DNA-binding transcription factor activity"/>
    <property type="evidence" value="ECO:0007669"/>
    <property type="project" value="TreeGrafter"/>
</dbReference>
<dbReference type="OrthoDB" id="7790108at2"/>
<dbReference type="HOGENOM" id="CLU_051013_0_0_5"/>
<dbReference type="GO" id="GO:0003677">
    <property type="term" value="F:DNA binding"/>
    <property type="evidence" value="ECO:0007669"/>
    <property type="project" value="UniProtKB-KW"/>
</dbReference>
<feature type="region of interest" description="Disordered" evidence="4">
    <location>
        <begin position="298"/>
        <end position="343"/>
    </location>
</feature>
<evidence type="ECO:0000259" key="5">
    <source>
        <dbReference type="PROSITE" id="PS50943"/>
    </source>
</evidence>
<dbReference type="STRING" id="1123069.ruthe_01290"/>
<dbReference type="PANTHER" id="PTHR46797">
    <property type="entry name" value="HTH-TYPE TRANSCRIPTIONAL REGULATOR"/>
    <property type="match status" value="1"/>
</dbReference>
<dbReference type="SUPFAM" id="SSF47413">
    <property type="entry name" value="lambda repressor-like DNA-binding domains"/>
    <property type="match status" value="1"/>
</dbReference>
<dbReference type="CDD" id="cd00093">
    <property type="entry name" value="HTH_XRE"/>
    <property type="match status" value="1"/>
</dbReference>
<reference evidence="6 7" key="1">
    <citation type="journal article" date="2013" name="Stand. Genomic Sci.">
        <title>Genome sequence of the reddish-pigmented Rubellimicrobium thermophilum type strain (DSM 16684(T)), a member of the Roseobacter clade.</title>
        <authorList>
            <person name="Fiebig A."/>
            <person name="Riedel T."/>
            <person name="Gronow S."/>
            <person name="Petersen J."/>
            <person name="Klenk H.P."/>
            <person name="Goker M."/>
        </authorList>
    </citation>
    <scope>NUCLEOTIDE SEQUENCE [LARGE SCALE GENOMIC DNA]</scope>
    <source>
        <strain evidence="6 7">DSM 16684</strain>
    </source>
</reference>